<name>A0A318SFW7_9BURK</name>
<feature type="transmembrane region" description="Helical" evidence="2">
    <location>
        <begin position="138"/>
        <end position="157"/>
    </location>
</feature>
<reference evidence="4 5" key="1">
    <citation type="submission" date="2018-06" db="EMBL/GenBank/DDBJ databases">
        <title>Genomic Encyclopedia of Type Strains, Phase III (KMG-III): the genomes of soil and plant-associated and newly described type strains.</title>
        <authorList>
            <person name="Whitman W."/>
        </authorList>
    </citation>
    <scope>NUCLEOTIDE SEQUENCE [LARGE SCALE GENOMIC DNA]</scope>
    <source>
        <strain evidence="4 5">CECT 7646</strain>
    </source>
</reference>
<feature type="transmembrane region" description="Helical" evidence="2">
    <location>
        <begin position="292"/>
        <end position="313"/>
    </location>
</feature>
<dbReference type="InterPro" id="IPR006976">
    <property type="entry name" value="VanZ-like"/>
</dbReference>
<feature type="region of interest" description="Disordered" evidence="1">
    <location>
        <begin position="1"/>
        <end position="23"/>
    </location>
</feature>
<dbReference type="EMBL" id="QJTC01000014">
    <property type="protein sequence ID" value="PYE76305.1"/>
    <property type="molecule type" value="Genomic_DNA"/>
</dbReference>
<evidence type="ECO:0000256" key="2">
    <source>
        <dbReference type="SAM" id="Phobius"/>
    </source>
</evidence>
<evidence type="ECO:0000313" key="5">
    <source>
        <dbReference type="Proteomes" id="UP000247540"/>
    </source>
</evidence>
<feature type="transmembrane region" description="Helical" evidence="2">
    <location>
        <begin position="357"/>
        <end position="380"/>
    </location>
</feature>
<sequence>MPAPADAVGRTVEGNGRPGPVGRPGGGLLTSAWPLALAYAVLVVYASLYPFDSWRDQGIAPWAFLTAPLPRWWTGFDVTSNVLGYAPLGFLAALAALRTGRGPRGVLTAVAACALLSLLLESLQSYMPVRVPSNVDLALNAAGATAGAAVAWGLEWLGAIARWDRVRARWLEPESRGALVLLALWPVALLFPVAVPFGLGQVLERLEETLALLLEDTPFLEWMPMREVELQPLIPGAELLCVTLGALVPVLLANCIVQGRRARAVASALVLTAGVAATALSSALTYGPSHVGVWLSFPVQVGLATAVVLGIGTPAVPQRGCAAVALLLLVVHLNVLNDAPTSAYFAQTLQTWEQGRFIRFHGVVQWLGWVWPYAALGWLLMRVSRRPPRRPAA</sequence>
<keyword evidence="2" id="KW-0472">Membrane</keyword>
<comment type="caution">
    <text evidence="4">The sequence shown here is derived from an EMBL/GenBank/DDBJ whole genome shotgun (WGS) entry which is preliminary data.</text>
</comment>
<feature type="transmembrane region" description="Helical" evidence="2">
    <location>
        <begin position="178"/>
        <end position="199"/>
    </location>
</feature>
<keyword evidence="2" id="KW-1133">Transmembrane helix</keyword>
<keyword evidence="5" id="KW-1185">Reference proteome</keyword>
<evidence type="ECO:0000256" key="1">
    <source>
        <dbReference type="SAM" id="MobiDB-lite"/>
    </source>
</evidence>
<gene>
    <name evidence="4" type="ORF">DFQ15_11490</name>
</gene>
<feature type="transmembrane region" description="Helical" evidence="2">
    <location>
        <begin position="320"/>
        <end position="337"/>
    </location>
</feature>
<proteinExistence type="predicted"/>
<feature type="transmembrane region" description="Helical" evidence="2">
    <location>
        <begin position="71"/>
        <end position="94"/>
    </location>
</feature>
<feature type="transmembrane region" description="Helical" evidence="2">
    <location>
        <begin position="233"/>
        <end position="257"/>
    </location>
</feature>
<feature type="domain" description="VanZ-like" evidence="3">
    <location>
        <begin position="46"/>
        <end position="152"/>
    </location>
</feature>
<evidence type="ECO:0000259" key="3">
    <source>
        <dbReference type="Pfam" id="PF04892"/>
    </source>
</evidence>
<accession>A0A318SFW7</accession>
<dbReference type="AlphaFoldDB" id="A0A318SFW7"/>
<dbReference type="Proteomes" id="UP000247540">
    <property type="component" value="Unassembled WGS sequence"/>
</dbReference>
<keyword evidence="2" id="KW-0812">Transmembrane</keyword>
<feature type="transmembrane region" description="Helical" evidence="2">
    <location>
        <begin position="264"/>
        <end position="286"/>
    </location>
</feature>
<organism evidence="4 5">
    <name type="scientific">Xylophilus ampelinus</name>
    <dbReference type="NCBI Taxonomy" id="54067"/>
    <lineage>
        <taxon>Bacteria</taxon>
        <taxon>Pseudomonadati</taxon>
        <taxon>Pseudomonadota</taxon>
        <taxon>Betaproteobacteria</taxon>
        <taxon>Burkholderiales</taxon>
        <taxon>Xylophilus</taxon>
    </lineage>
</organism>
<feature type="transmembrane region" description="Helical" evidence="2">
    <location>
        <begin position="32"/>
        <end position="51"/>
    </location>
</feature>
<feature type="transmembrane region" description="Helical" evidence="2">
    <location>
        <begin position="106"/>
        <end position="126"/>
    </location>
</feature>
<dbReference type="Pfam" id="PF04892">
    <property type="entry name" value="VanZ"/>
    <property type="match status" value="1"/>
</dbReference>
<protein>
    <submittedName>
        <fullName evidence="4">VanZ like protein</fullName>
    </submittedName>
</protein>
<evidence type="ECO:0000313" key="4">
    <source>
        <dbReference type="EMBL" id="PYE76305.1"/>
    </source>
</evidence>